<accession>Q6MB09</accession>
<gene>
    <name evidence="1" type="ORF">PC_RS07275</name>
</gene>
<keyword evidence="2" id="KW-1185">Reference proteome</keyword>
<dbReference type="AlphaFoldDB" id="Q6MB09"/>
<dbReference type="eggNOG" id="COG1161">
    <property type="taxonomic scope" value="Bacteria"/>
</dbReference>
<organism evidence="1 2">
    <name type="scientific">Protochlamydia amoebophila (strain UWE25)</name>
    <dbReference type="NCBI Taxonomy" id="264201"/>
    <lineage>
        <taxon>Bacteria</taxon>
        <taxon>Pseudomonadati</taxon>
        <taxon>Chlamydiota</taxon>
        <taxon>Chlamydiia</taxon>
        <taxon>Parachlamydiales</taxon>
        <taxon>Parachlamydiaceae</taxon>
        <taxon>Candidatus Protochlamydia</taxon>
    </lineage>
</organism>
<dbReference type="Gene3D" id="3.40.50.300">
    <property type="entry name" value="P-loop containing nucleotide triphosphate hydrolases"/>
    <property type="match status" value="1"/>
</dbReference>
<dbReference type="InterPro" id="IPR027417">
    <property type="entry name" value="P-loop_NTPase"/>
</dbReference>
<dbReference type="KEGG" id="pcu:PC_RS07275"/>
<protein>
    <submittedName>
        <fullName evidence="1">Uncharacterized protein</fullName>
    </submittedName>
</protein>
<evidence type="ECO:0000313" key="2">
    <source>
        <dbReference type="Proteomes" id="UP000000529"/>
    </source>
</evidence>
<dbReference type="RefSeq" id="WP_011176062.1">
    <property type="nucleotide sequence ID" value="NC_005861.2"/>
</dbReference>
<dbReference type="STRING" id="264201.pc1516"/>
<reference evidence="1 2" key="1">
    <citation type="journal article" date="2004" name="Science">
        <title>Illuminating the evolutionary history of chlamydiae.</title>
        <authorList>
            <person name="Horn M."/>
            <person name="Collingro A."/>
            <person name="Schmitz-Esser S."/>
            <person name="Beier C.L."/>
            <person name="Purkhold U."/>
            <person name="Fartmann B."/>
            <person name="Brandt P."/>
            <person name="Nyakatura G.J."/>
            <person name="Droege M."/>
            <person name="Frishman D."/>
            <person name="Rattei T."/>
            <person name="Mewes H."/>
            <person name="Wagner M."/>
        </authorList>
    </citation>
    <scope>NUCLEOTIDE SEQUENCE [LARGE SCALE GENOMIC DNA]</scope>
    <source>
        <strain evidence="1 2">UWE25</strain>
    </source>
</reference>
<sequence length="794" mass="89578">MITLNSSYTAIADIVRNDNIGGILKKAEATVVGGKVQLYLGDSMISYLPAIDAIFQQAGVNSEPAKKLLIVFRKYKLGVINASKLQRKIEILAIPYTKEISEIIQSRTSHPKPFSERLDEILASNDFQNTYGLQLTASQIHSKIAKICAKYKTISLSALRAQKLGNIGEKQEDINAKVDELFEAGLAASAGANGQNVVVFVGNTGVGKSTTINFLLKRELKSIPKEVLGIESVIENVIIAKDPATSIGHKRISKTSYPLVVQDPDNQLAYCDCPGFRDTRGKSVEIYNALSIIGVLDKAKSVRGFLFFIDCFALKASRGQAIIDDMRFLFLLLQDFKIHQRAVLFVITKTMRADKLHDIKKVLQDSVEEILQDGNQSIEFRIFCGEIAEANFLDNAGLGQRVFICDPCGPNAKGNREEILRTINAFSYDTNIHKKFGYPISEKVESKLDMSRNSIIFQVQKTLTVLKNKLGLYWDEQTEKIKTEIDKVLVEKTRAYLDEIKQWQKDLKQELSHFASGNYVKVSKELTDTLTQSLVYWDKLNQISTQKTNMENLDDHFEGIVKELQSIQSNIEILWHKRMHEVIKKTFEQSLQTYQVQNKLDDMRKSLPPKKLADLTVKELRDLLQTLADAAKVALEYPNFIEAILIKDPNKCKDLIEIIRVNLMEPIHVVSNQQVLNITANAQAVTLSEILKNTHDLLNSTREIWITQIATLYFNSELTADHFKGKVIYIAADQIEVVQDSLIDLAVTWRRGGVITLKGHLKGEEKFENAQFKLVPKDQVSDTVRLIKCQWPLS</sequence>
<dbReference type="HOGENOM" id="CLU_370413_0_0_0"/>
<dbReference type="Proteomes" id="UP000000529">
    <property type="component" value="Chromosome"/>
</dbReference>
<name>Q6MB09_PARUW</name>
<evidence type="ECO:0000313" key="1">
    <source>
        <dbReference type="EMBL" id="CAF24240.1"/>
    </source>
</evidence>
<proteinExistence type="predicted"/>
<dbReference type="EMBL" id="BX908798">
    <property type="protein sequence ID" value="CAF24240.1"/>
    <property type="molecule type" value="Genomic_DNA"/>
</dbReference>
<dbReference type="OrthoDB" id="341217at2"/>
<dbReference type="SUPFAM" id="SSF52540">
    <property type="entry name" value="P-loop containing nucleoside triphosphate hydrolases"/>
    <property type="match status" value="1"/>
</dbReference>
<dbReference type="CDD" id="cd00882">
    <property type="entry name" value="Ras_like_GTPase"/>
    <property type="match status" value="1"/>
</dbReference>